<evidence type="ECO:0000256" key="2">
    <source>
        <dbReference type="ARBA" id="ARBA00023163"/>
    </source>
</evidence>
<dbReference type="EMBL" id="AZBU02000007">
    <property type="protein sequence ID" value="TKR70848.1"/>
    <property type="molecule type" value="Genomic_DNA"/>
</dbReference>
<reference evidence="4 5" key="2">
    <citation type="journal article" date="2019" name="G3 (Bethesda)">
        <title>Hybrid Assembly of the Genome of the Entomopathogenic Nematode Steinernema carpocapsae Identifies the X-Chromosome.</title>
        <authorList>
            <person name="Serra L."/>
            <person name="Macchietto M."/>
            <person name="Macias-Munoz A."/>
            <person name="McGill C.J."/>
            <person name="Rodriguez I.M."/>
            <person name="Rodriguez B."/>
            <person name="Murad R."/>
            <person name="Mortazavi A."/>
        </authorList>
    </citation>
    <scope>NUCLEOTIDE SEQUENCE [LARGE SCALE GENOMIC DNA]</scope>
    <source>
        <strain evidence="4 5">ALL</strain>
    </source>
</reference>
<reference evidence="4 5" key="1">
    <citation type="journal article" date="2015" name="Genome Biol.">
        <title>Comparative genomics of Steinernema reveals deeply conserved gene regulatory networks.</title>
        <authorList>
            <person name="Dillman A.R."/>
            <person name="Macchietto M."/>
            <person name="Porter C.F."/>
            <person name="Rogers A."/>
            <person name="Williams B."/>
            <person name="Antoshechkin I."/>
            <person name="Lee M.M."/>
            <person name="Goodwin Z."/>
            <person name="Lu X."/>
            <person name="Lewis E.E."/>
            <person name="Goodrich-Blair H."/>
            <person name="Stock S.P."/>
            <person name="Adams B.J."/>
            <person name="Sternberg P.W."/>
            <person name="Mortazavi A."/>
        </authorList>
    </citation>
    <scope>NUCLEOTIDE SEQUENCE [LARGE SCALE GENOMIC DNA]</scope>
    <source>
        <strain evidence="4 5">ALL</strain>
    </source>
</reference>
<evidence type="ECO:0000313" key="5">
    <source>
        <dbReference type="Proteomes" id="UP000298663"/>
    </source>
</evidence>
<dbReference type="SUPFAM" id="SSF48508">
    <property type="entry name" value="Nuclear receptor ligand-binding domain"/>
    <property type="match status" value="1"/>
</dbReference>
<accession>A0A4U5MMW5</accession>
<evidence type="ECO:0000313" key="4">
    <source>
        <dbReference type="EMBL" id="TKR70848.1"/>
    </source>
</evidence>
<keyword evidence="1" id="KW-0805">Transcription regulation</keyword>
<proteinExistence type="predicted"/>
<evidence type="ECO:0008006" key="6">
    <source>
        <dbReference type="Google" id="ProtNLM"/>
    </source>
</evidence>
<name>A0A4U5MMW5_STECR</name>
<dbReference type="Proteomes" id="UP000298663">
    <property type="component" value="Unassembled WGS sequence"/>
</dbReference>
<keyword evidence="3" id="KW-0675">Receptor</keyword>
<dbReference type="InterPro" id="IPR035500">
    <property type="entry name" value="NHR-like_dom_sf"/>
</dbReference>
<comment type="caution">
    <text evidence="4">The sequence shown here is derived from an EMBL/GenBank/DDBJ whole genome shotgun (WGS) entry which is preliminary data.</text>
</comment>
<gene>
    <name evidence="4" type="ORF">L596_022819</name>
</gene>
<keyword evidence="2" id="KW-0804">Transcription</keyword>
<protein>
    <recommendedName>
        <fullName evidence="6">NR LBD domain-containing protein</fullName>
    </recommendedName>
</protein>
<evidence type="ECO:0000256" key="3">
    <source>
        <dbReference type="ARBA" id="ARBA00023170"/>
    </source>
</evidence>
<organism evidence="4 5">
    <name type="scientific">Steinernema carpocapsae</name>
    <name type="common">Entomopathogenic nematode</name>
    <dbReference type="NCBI Taxonomy" id="34508"/>
    <lineage>
        <taxon>Eukaryota</taxon>
        <taxon>Metazoa</taxon>
        <taxon>Ecdysozoa</taxon>
        <taxon>Nematoda</taxon>
        <taxon>Chromadorea</taxon>
        <taxon>Rhabditida</taxon>
        <taxon>Tylenchina</taxon>
        <taxon>Panagrolaimomorpha</taxon>
        <taxon>Strongyloidoidea</taxon>
        <taxon>Steinernematidae</taxon>
        <taxon>Steinernema</taxon>
    </lineage>
</organism>
<keyword evidence="5" id="KW-1185">Reference proteome</keyword>
<dbReference type="AlphaFoldDB" id="A0A4U5MMW5"/>
<evidence type="ECO:0000256" key="1">
    <source>
        <dbReference type="ARBA" id="ARBA00023015"/>
    </source>
</evidence>
<sequence>MTESVRRAYMFRIPIDKDLRTHRGTSEPMERYWHFGHQRNALYHETKVFHDMLRTAPILQDLDYSTRESMFENCVMLYNVFIYALSNSRQARSGRFYASPNAYIDMDYNKALHCLAYTPSNHSLATGPHDLNRLSIFSAFSTKSRQKRNFSKKMCTDEDIALMILLIIILSNDCDKANSAWQRPIHDLKRIKEAEYYLTRKGRKNVFMADLLLHVSDMRTQASELSNLYGSLNLILGGGCDGLRVKGQGVPESHS</sequence>